<dbReference type="PANTHER" id="PTHR17130:SF14">
    <property type="entry name" value="CYTOCHROME C OXIDASE ASSEMBLY PROTEIN COX16 HOMOLOG, MITOCHONDRIAL"/>
    <property type="match status" value="1"/>
</dbReference>
<evidence type="ECO:0000256" key="2">
    <source>
        <dbReference type="ARBA" id="ARBA00004434"/>
    </source>
</evidence>
<comment type="similarity">
    <text evidence="3">Belongs to the COX16 family.</text>
</comment>
<proteinExistence type="inferred from homology"/>
<dbReference type="InterPro" id="IPR020164">
    <property type="entry name" value="Cyt_c_Oxase_assmbl_COX16"/>
</dbReference>
<evidence type="ECO:0000256" key="9">
    <source>
        <dbReference type="ARBA" id="ARBA00023128"/>
    </source>
</evidence>
<protein>
    <recommendedName>
        <fullName evidence="4">Cytochrome c oxidase assembly protein COX16, mitochondrial</fullName>
    </recommendedName>
    <alternativeName>
        <fullName evidence="5">Cytochrome c oxidase assembly protein cox16, mitochondrial</fullName>
    </alternativeName>
</protein>
<dbReference type="Proteomes" id="UP000094336">
    <property type="component" value="Unassembled WGS sequence"/>
</dbReference>
<dbReference type="AlphaFoldDB" id="A0A1E3QIP5"/>
<evidence type="ECO:0000256" key="7">
    <source>
        <dbReference type="ARBA" id="ARBA00022792"/>
    </source>
</evidence>
<evidence type="ECO:0000256" key="8">
    <source>
        <dbReference type="ARBA" id="ARBA00022989"/>
    </source>
</evidence>
<name>A0A1E3QIP5_9ASCO</name>
<reference evidence="13" key="1">
    <citation type="submission" date="2016-05" db="EMBL/GenBank/DDBJ databases">
        <title>Comparative genomics of biotechnologically important yeasts.</title>
        <authorList>
            <consortium name="DOE Joint Genome Institute"/>
            <person name="Riley R."/>
            <person name="Haridas S."/>
            <person name="Wolfe K.H."/>
            <person name="Lopes M.R."/>
            <person name="Hittinger C.T."/>
            <person name="Goker M."/>
            <person name="Salamov A."/>
            <person name="Wisecaver J."/>
            <person name="Long T.M."/>
            <person name="Aerts A.L."/>
            <person name="Barry K."/>
            <person name="Choi C."/>
            <person name="Clum A."/>
            <person name="Coughlan A.Y."/>
            <person name="Deshpande S."/>
            <person name="Douglass A.P."/>
            <person name="Hanson S.J."/>
            <person name="Klenk H.-P."/>
            <person name="Labutti K."/>
            <person name="Lapidus A."/>
            <person name="Lindquist E."/>
            <person name="Lipzen A."/>
            <person name="Meier-Kolthoff J.P."/>
            <person name="Ohm R.A."/>
            <person name="Otillar R.P."/>
            <person name="Pangilinan J."/>
            <person name="Peng Y."/>
            <person name="Rokas A."/>
            <person name="Rosa C.A."/>
            <person name="Scheuner C."/>
            <person name="Sibirny A.A."/>
            <person name="Slot J.C."/>
            <person name="Stielow J.B."/>
            <person name="Sun H."/>
            <person name="Kurtzman C.P."/>
            <person name="Blackwell M."/>
            <person name="Grigoriev I.V."/>
            <person name="Jeffries T.W."/>
        </authorList>
    </citation>
    <scope>NUCLEOTIDE SEQUENCE [LARGE SCALE GENOMIC DNA]</scope>
    <source>
        <strain evidence="13">NRRL Y-12698</strain>
    </source>
</reference>
<dbReference type="GeneID" id="30145117"/>
<comment type="function">
    <text evidence="1">Required for the assembly of the mitochondrial respiratory chain complex IV (CIV), also known as cytochrome c oxidase. May participate in merging the COX1 and COX2 assembly lines.</text>
</comment>
<accession>A0A1E3QIP5</accession>
<dbReference type="GO" id="GO:0033617">
    <property type="term" value="P:mitochondrial respiratory chain complex IV assembly"/>
    <property type="evidence" value="ECO:0007669"/>
    <property type="project" value="EnsemblFungi"/>
</dbReference>
<dbReference type="EMBL" id="KV454440">
    <property type="protein sequence ID" value="ODQ77478.1"/>
    <property type="molecule type" value="Genomic_DNA"/>
</dbReference>
<sequence>MSSMMKKKFRSQASQARYEKTLAGRYEKLYRKHHLWVFGIPFIAALVGGSFLLSNFTATRYEQHDQKVREVDEETQLSILGNRKPVDMKEQYYQLQGLMEEHQDWEPKRVPRLEGESENKW</sequence>
<dbReference type="Pfam" id="PF14138">
    <property type="entry name" value="COX16"/>
    <property type="match status" value="1"/>
</dbReference>
<dbReference type="RefSeq" id="XP_018982806.1">
    <property type="nucleotide sequence ID" value="XM_019127264.1"/>
</dbReference>
<keyword evidence="7" id="KW-0999">Mitochondrion inner membrane</keyword>
<evidence type="ECO:0000256" key="1">
    <source>
        <dbReference type="ARBA" id="ARBA00002490"/>
    </source>
</evidence>
<dbReference type="STRING" id="984486.A0A1E3QIP5"/>
<evidence type="ECO:0000313" key="13">
    <source>
        <dbReference type="Proteomes" id="UP000094336"/>
    </source>
</evidence>
<keyword evidence="6 11" id="KW-0812">Transmembrane</keyword>
<keyword evidence="10 11" id="KW-0472">Membrane</keyword>
<keyword evidence="9" id="KW-0496">Mitochondrion</keyword>
<gene>
    <name evidence="12" type="ORF">BABINDRAFT_15465</name>
</gene>
<evidence type="ECO:0000256" key="3">
    <source>
        <dbReference type="ARBA" id="ARBA00008370"/>
    </source>
</evidence>
<dbReference type="PANTHER" id="PTHR17130">
    <property type="entry name" value="MITOCHONDRIAL OUTER MEMBRANE PROTEIN 25"/>
    <property type="match status" value="1"/>
</dbReference>
<evidence type="ECO:0000256" key="4">
    <source>
        <dbReference type="ARBA" id="ARBA00015368"/>
    </source>
</evidence>
<evidence type="ECO:0000256" key="5">
    <source>
        <dbReference type="ARBA" id="ARBA00019222"/>
    </source>
</evidence>
<dbReference type="GO" id="GO:0005743">
    <property type="term" value="C:mitochondrial inner membrane"/>
    <property type="evidence" value="ECO:0007669"/>
    <property type="project" value="UniProtKB-SubCell"/>
</dbReference>
<evidence type="ECO:0000256" key="11">
    <source>
        <dbReference type="SAM" id="Phobius"/>
    </source>
</evidence>
<feature type="transmembrane region" description="Helical" evidence="11">
    <location>
        <begin position="35"/>
        <end position="53"/>
    </location>
</feature>
<organism evidence="12 13">
    <name type="scientific">Babjeviella inositovora NRRL Y-12698</name>
    <dbReference type="NCBI Taxonomy" id="984486"/>
    <lineage>
        <taxon>Eukaryota</taxon>
        <taxon>Fungi</taxon>
        <taxon>Dikarya</taxon>
        <taxon>Ascomycota</taxon>
        <taxon>Saccharomycotina</taxon>
        <taxon>Pichiomycetes</taxon>
        <taxon>Serinales incertae sedis</taxon>
        <taxon>Babjeviella</taxon>
    </lineage>
</organism>
<evidence type="ECO:0000256" key="10">
    <source>
        <dbReference type="ARBA" id="ARBA00023136"/>
    </source>
</evidence>
<comment type="subcellular location">
    <subcellularLocation>
        <location evidence="2">Mitochondrion inner membrane</location>
        <topology evidence="2">Single-pass membrane protein</topology>
    </subcellularLocation>
</comment>
<evidence type="ECO:0000313" key="12">
    <source>
        <dbReference type="EMBL" id="ODQ77478.1"/>
    </source>
</evidence>
<keyword evidence="13" id="KW-1185">Reference proteome</keyword>
<evidence type="ECO:0000256" key="6">
    <source>
        <dbReference type="ARBA" id="ARBA00022692"/>
    </source>
</evidence>
<dbReference type="OrthoDB" id="5516033at2759"/>
<keyword evidence="8 11" id="KW-1133">Transmembrane helix</keyword>